<accession>A0ABS6RHE9</accession>
<reference evidence="1" key="1">
    <citation type="submission" date="2021-06" db="EMBL/GenBank/DDBJ databases">
        <title>Updating the genus Pseudomonas: Description of 43 new species and partition of the Pseudomonas putida group.</title>
        <authorList>
            <person name="Girard L."/>
            <person name="Lood C."/>
            <person name="Vandamme P."/>
            <person name="Rokni-Zadeh H."/>
            <person name="Van Noort V."/>
            <person name="Hofte M."/>
            <person name="Lavigne R."/>
            <person name="De Mot R."/>
        </authorList>
    </citation>
    <scope>NUCLEOTIDE SEQUENCE</scope>
    <source>
        <strain evidence="1">SWRI88</strain>
    </source>
</reference>
<comment type="caution">
    <text evidence="1">The sequence shown here is derived from an EMBL/GenBank/DDBJ whole genome shotgun (WGS) entry which is preliminary data.</text>
</comment>
<name>A0ABS6RHE9_9PSED</name>
<dbReference type="Proteomes" id="UP001048763">
    <property type="component" value="Unassembled WGS sequence"/>
</dbReference>
<evidence type="ECO:0000313" key="2">
    <source>
        <dbReference type="Proteomes" id="UP001048763"/>
    </source>
</evidence>
<sequence>MNFLDAQCQSGPFVQERFGLCDNTSRPIAYADSESEENWIATVSNPERKAVIFTAIDKCVISDMEQPGRGRCDCMLTTEKQLYLVELKERSGSAWKNHAIEQLESTIQFLQATHGEDYLNSFSPKKAFVSNRKKKPFVTIETDRKQYFFRTYKFKLDIQTTVLIV</sequence>
<dbReference type="EMBL" id="JAHSTX010000001">
    <property type="protein sequence ID" value="MBV4545414.1"/>
    <property type="molecule type" value="Genomic_DNA"/>
</dbReference>
<evidence type="ECO:0000313" key="1">
    <source>
        <dbReference type="EMBL" id="MBV4545414.1"/>
    </source>
</evidence>
<dbReference type="RefSeq" id="WP_217863114.1">
    <property type="nucleotide sequence ID" value="NZ_JAHSTX010000001.1"/>
</dbReference>
<protein>
    <submittedName>
        <fullName evidence="1">Uncharacterized protein</fullName>
    </submittedName>
</protein>
<keyword evidence="2" id="KW-1185">Reference proteome</keyword>
<organism evidence="1 2">
    <name type="scientific">Pseudomonas triticicola</name>
    <dbReference type="NCBI Taxonomy" id="2842345"/>
    <lineage>
        <taxon>Bacteria</taxon>
        <taxon>Pseudomonadati</taxon>
        <taxon>Pseudomonadota</taxon>
        <taxon>Gammaproteobacteria</taxon>
        <taxon>Pseudomonadales</taxon>
        <taxon>Pseudomonadaceae</taxon>
        <taxon>Pseudomonas</taxon>
    </lineage>
</organism>
<proteinExistence type="predicted"/>
<gene>
    <name evidence="1" type="ORF">KVG85_04755</name>
</gene>